<feature type="transmembrane region" description="Helical" evidence="1">
    <location>
        <begin position="50"/>
        <end position="72"/>
    </location>
</feature>
<keyword evidence="3" id="KW-1185">Reference proteome</keyword>
<dbReference type="AlphaFoldDB" id="A0A202E926"/>
<evidence type="ECO:0000313" key="2">
    <source>
        <dbReference type="EMBL" id="OVE84724.1"/>
    </source>
</evidence>
<comment type="caution">
    <text evidence="2">The sequence shown here is derived from an EMBL/GenBank/DDBJ whole genome shotgun (WGS) entry which is preliminary data.</text>
</comment>
<protein>
    <submittedName>
        <fullName evidence="2">Uncharacterized protein</fullName>
    </submittedName>
</protein>
<keyword evidence="1" id="KW-0472">Membrane</keyword>
<evidence type="ECO:0000313" key="3">
    <source>
        <dbReference type="Proteomes" id="UP000196084"/>
    </source>
</evidence>
<dbReference type="RefSeq" id="WP_054863959.1">
    <property type="nucleotide sequence ID" value="NZ_MWPH01000002.1"/>
</dbReference>
<gene>
    <name evidence="2" type="ORF">B2G88_10090</name>
</gene>
<reference evidence="2 3" key="1">
    <citation type="submission" date="2017-02" db="EMBL/GenBank/DDBJ databases">
        <title>Natronthermophilus aegyptiacus gen. nov.,sp. nov., an aerobic, extremely halophilic alkalithermophilic archaeon isolated from the athalassohaline Wadi An Natrun, Egypt.</title>
        <authorList>
            <person name="Zhao B."/>
        </authorList>
    </citation>
    <scope>NUCLEOTIDE SEQUENCE [LARGE SCALE GENOMIC DNA]</scope>
    <source>
        <strain evidence="2 3">CGMCC 1.3597</strain>
    </source>
</reference>
<dbReference type="EMBL" id="MWPH01000002">
    <property type="protein sequence ID" value="OVE84724.1"/>
    <property type="molecule type" value="Genomic_DNA"/>
</dbReference>
<dbReference type="Proteomes" id="UP000196084">
    <property type="component" value="Unassembled WGS sequence"/>
</dbReference>
<evidence type="ECO:0000256" key="1">
    <source>
        <dbReference type="SAM" id="Phobius"/>
    </source>
</evidence>
<keyword evidence="1" id="KW-1133">Transmembrane helix</keyword>
<accession>A0A202E926</accession>
<proteinExistence type="predicted"/>
<name>A0A202E926_9EURY</name>
<sequence length="88" mass="9796">MLADQLRYLSGVGRFGLVRVAYELRRDYERGVFSRQTVTMVGCLLAGGPILLYTGAVGLTIVSVGLAAWMTYTVARADRRWRAHHPDP</sequence>
<keyword evidence="1" id="KW-0812">Transmembrane</keyword>
<organism evidence="2 3">
    <name type="scientific">Natronolimnobius baerhuensis</name>
    <dbReference type="NCBI Taxonomy" id="253108"/>
    <lineage>
        <taxon>Archaea</taxon>
        <taxon>Methanobacteriati</taxon>
        <taxon>Methanobacteriota</taxon>
        <taxon>Stenosarchaea group</taxon>
        <taxon>Halobacteria</taxon>
        <taxon>Halobacteriales</taxon>
        <taxon>Natrialbaceae</taxon>
        <taxon>Natronolimnobius</taxon>
    </lineage>
</organism>
<dbReference type="OrthoDB" id="200553at2157"/>